<evidence type="ECO:0000313" key="2">
    <source>
        <dbReference type="EMBL" id="MBW0504471.1"/>
    </source>
</evidence>
<keyword evidence="3" id="KW-1185">Reference proteome</keyword>
<name>A0A9Q3DPX4_9BASI</name>
<feature type="compositionally biased region" description="Basic and acidic residues" evidence="1">
    <location>
        <begin position="15"/>
        <end position="26"/>
    </location>
</feature>
<feature type="region of interest" description="Disordered" evidence="1">
    <location>
        <begin position="1"/>
        <end position="81"/>
    </location>
</feature>
<feature type="compositionally biased region" description="Polar residues" evidence="1">
    <location>
        <begin position="1"/>
        <end position="13"/>
    </location>
</feature>
<sequence>MNIKTGSQCSIQSDGGRHRSKVDLSKGKRKGKIPSGTESTQRSSISKRQVPDIPMISEPQLELSMSNSNRDNSHSEGSNRHLYEKFKEVLDCLQRQILGNVTTNPPRSDKLLEYPEKTSSKRRK</sequence>
<gene>
    <name evidence="2" type="ORF">O181_044186</name>
</gene>
<dbReference type="AlphaFoldDB" id="A0A9Q3DPX4"/>
<reference evidence="2" key="1">
    <citation type="submission" date="2021-03" db="EMBL/GenBank/DDBJ databases">
        <title>Draft genome sequence of rust myrtle Austropuccinia psidii MF-1, a brazilian biotype.</title>
        <authorList>
            <person name="Quecine M.C."/>
            <person name="Pachon D.M.R."/>
            <person name="Bonatelli M.L."/>
            <person name="Correr F.H."/>
            <person name="Franceschini L.M."/>
            <person name="Leite T.F."/>
            <person name="Margarido G.R.A."/>
            <person name="Almeida C.A."/>
            <person name="Ferrarezi J.A."/>
            <person name="Labate C.A."/>
        </authorList>
    </citation>
    <scope>NUCLEOTIDE SEQUENCE</scope>
    <source>
        <strain evidence="2">MF-1</strain>
    </source>
</reference>
<dbReference type="Proteomes" id="UP000765509">
    <property type="component" value="Unassembled WGS sequence"/>
</dbReference>
<evidence type="ECO:0000256" key="1">
    <source>
        <dbReference type="SAM" id="MobiDB-lite"/>
    </source>
</evidence>
<feature type="compositionally biased region" description="Basic and acidic residues" evidence="1">
    <location>
        <begin position="71"/>
        <end position="81"/>
    </location>
</feature>
<evidence type="ECO:0000313" key="3">
    <source>
        <dbReference type="Proteomes" id="UP000765509"/>
    </source>
</evidence>
<proteinExistence type="predicted"/>
<dbReference type="EMBL" id="AVOT02017957">
    <property type="protein sequence ID" value="MBW0504471.1"/>
    <property type="molecule type" value="Genomic_DNA"/>
</dbReference>
<comment type="caution">
    <text evidence="2">The sequence shown here is derived from an EMBL/GenBank/DDBJ whole genome shotgun (WGS) entry which is preliminary data.</text>
</comment>
<protein>
    <submittedName>
        <fullName evidence="2">Uncharacterized protein</fullName>
    </submittedName>
</protein>
<feature type="region of interest" description="Disordered" evidence="1">
    <location>
        <begin position="98"/>
        <end position="124"/>
    </location>
</feature>
<feature type="compositionally biased region" description="Basic and acidic residues" evidence="1">
    <location>
        <begin position="107"/>
        <end position="124"/>
    </location>
</feature>
<accession>A0A9Q3DPX4</accession>
<feature type="compositionally biased region" description="Polar residues" evidence="1">
    <location>
        <begin position="36"/>
        <end position="47"/>
    </location>
</feature>
<organism evidence="2 3">
    <name type="scientific">Austropuccinia psidii MF-1</name>
    <dbReference type="NCBI Taxonomy" id="1389203"/>
    <lineage>
        <taxon>Eukaryota</taxon>
        <taxon>Fungi</taxon>
        <taxon>Dikarya</taxon>
        <taxon>Basidiomycota</taxon>
        <taxon>Pucciniomycotina</taxon>
        <taxon>Pucciniomycetes</taxon>
        <taxon>Pucciniales</taxon>
        <taxon>Sphaerophragmiaceae</taxon>
        <taxon>Austropuccinia</taxon>
    </lineage>
</organism>